<dbReference type="Proteomes" id="UP001311232">
    <property type="component" value="Unassembled WGS sequence"/>
</dbReference>
<protein>
    <submittedName>
        <fullName evidence="1">Uncharacterized protein</fullName>
    </submittedName>
</protein>
<evidence type="ECO:0000313" key="1">
    <source>
        <dbReference type="EMBL" id="KAK5613193.1"/>
    </source>
</evidence>
<gene>
    <name evidence="1" type="ORF">CRENBAI_026593</name>
</gene>
<dbReference type="AlphaFoldDB" id="A0AAV9RVX3"/>
<evidence type="ECO:0000313" key="2">
    <source>
        <dbReference type="Proteomes" id="UP001311232"/>
    </source>
</evidence>
<accession>A0AAV9RVX3</accession>
<sequence>MECGPESLSDLKSKILLPVYPPTSHIATWIKYRENLKYCTTASPVNLSLRGMTHLPTWKLHLYLTGPGLNHVIILMAVHLLCSPFFISHLSKLCPETDG</sequence>
<proteinExistence type="predicted"/>
<reference evidence="1 2" key="1">
    <citation type="submission" date="2021-06" db="EMBL/GenBank/DDBJ databases">
        <authorList>
            <person name="Palmer J.M."/>
        </authorList>
    </citation>
    <scope>NUCLEOTIDE SEQUENCE [LARGE SCALE GENOMIC DNA]</scope>
    <source>
        <strain evidence="1 2">MEX-2019</strain>
        <tissue evidence="1">Muscle</tissue>
    </source>
</reference>
<dbReference type="EMBL" id="JAHHUM010001242">
    <property type="protein sequence ID" value="KAK5613193.1"/>
    <property type="molecule type" value="Genomic_DNA"/>
</dbReference>
<comment type="caution">
    <text evidence="1">The sequence shown here is derived from an EMBL/GenBank/DDBJ whole genome shotgun (WGS) entry which is preliminary data.</text>
</comment>
<name>A0AAV9RVX3_9TELE</name>
<keyword evidence="2" id="KW-1185">Reference proteome</keyword>
<organism evidence="1 2">
    <name type="scientific">Crenichthys baileyi</name>
    <name type="common">White River springfish</name>
    <dbReference type="NCBI Taxonomy" id="28760"/>
    <lineage>
        <taxon>Eukaryota</taxon>
        <taxon>Metazoa</taxon>
        <taxon>Chordata</taxon>
        <taxon>Craniata</taxon>
        <taxon>Vertebrata</taxon>
        <taxon>Euteleostomi</taxon>
        <taxon>Actinopterygii</taxon>
        <taxon>Neopterygii</taxon>
        <taxon>Teleostei</taxon>
        <taxon>Neoteleostei</taxon>
        <taxon>Acanthomorphata</taxon>
        <taxon>Ovalentaria</taxon>
        <taxon>Atherinomorphae</taxon>
        <taxon>Cyprinodontiformes</taxon>
        <taxon>Goodeidae</taxon>
        <taxon>Crenichthys</taxon>
    </lineage>
</organism>